<sequence>MRVSEEALLSSGFSHTELQKIKNNVESYGGTLGEAIQDLAKRFIIAICVVSSCLAVFLFLVMFGTTESIFSGGIGLLCGIAIATFIQPPVLSYKSWRYCRTNKT</sequence>
<protein>
    <submittedName>
        <fullName evidence="2">Uncharacterized protein</fullName>
    </submittedName>
</protein>
<reference evidence="2 3" key="1">
    <citation type="submission" date="2017-10" db="EMBL/GenBank/DDBJ databases">
        <authorList>
            <person name="Banno H."/>
            <person name="Chua N.-H."/>
        </authorList>
    </citation>
    <scope>NUCLEOTIDE SEQUENCE [LARGE SCALE GENOMIC DNA]</scope>
    <source>
        <strain evidence="2 3">SCPM-O-B-7607</strain>
    </source>
</reference>
<gene>
    <name evidence="2" type="ORF">CS533_07210</name>
</gene>
<accession>A0A2G4U474</accession>
<name>A0A2G4U474_YERBE</name>
<evidence type="ECO:0000313" key="3">
    <source>
        <dbReference type="Proteomes" id="UP000229378"/>
    </source>
</evidence>
<dbReference type="RefSeq" id="WP_032898228.1">
    <property type="nucleotide sequence ID" value="NZ_CABHPV010000049.1"/>
</dbReference>
<evidence type="ECO:0000313" key="2">
    <source>
        <dbReference type="EMBL" id="PHZ28039.1"/>
    </source>
</evidence>
<dbReference type="AlphaFoldDB" id="A0A2G4U474"/>
<keyword evidence="1" id="KW-1133">Transmembrane helix</keyword>
<proteinExistence type="predicted"/>
<dbReference type="Proteomes" id="UP000229378">
    <property type="component" value="Unassembled WGS sequence"/>
</dbReference>
<keyword evidence="1" id="KW-0472">Membrane</keyword>
<feature type="transmembrane region" description="Helical" evidence="1">
    <location>
        <begin position="69"/>
        <end position="91"/>
    </location>
</feature>
<evidence type="ECO:0000256" key="1">
    <source>
        <dbReference type="SAM" id="Phobius"/>
    </source>
</evidence>
<comment type="caution">
    <text evidence="2">The sequence shown here is derived from an EMBL/GenBank/DDBJ whole genome shotgun (WGS) entry which is preliminary data.</text>
</comment>
<organism evidence="2 3">
    <name type="scientific">Yersinia bercovieri</name>
    <dbReference type="NCBI Taxonomy" id="634"/>
    <lineage>
        <taxon>Bacteria</taxon>
        <taxon>Pseudomonadati</taxon>
        <taxon>Pseudomonadota</taxon>
        <taxon>Gammaproteobacteria</taxon>
        <taxon>Enterobacterales</taxon>
        <taxon>Yersiniaceae</taxon>
        <taxon>Yersinia</taxon>
    </lineage>
</organism>
<keyword evidence="1" id="KW-0812">Transmembrane</keyword>
<dbReference type="EMBL" id="PEHN01000005">
    <property type="protein sequence ID" value="PHZ28039.1"/>
    <property type="molecule type" value="Genomic_DNA"/>
</dbReference>
<feature type="transmembrane region" description="Helical" evidence="1">
    <location>
        <begin position="43"/>
        <end position="63"/>
    </location>
</feature>